<name>A0A812N2A8_9DINO</name>
<feature type="compositionally biased region" description="Acidic residues" evidence="1">
    <location>
        <begin position="267"/>
        <end position="280"/>
    </location>
</feature>
<gene>
    <name evidence="2" type="ORF">SNEC2469_LOCUS6592</name>
</gene>
<evidence type="ECO:0008006" key="4">
    <source>
        <dbReference type="Google" id="ProtNLM"/>
    </source>
</evidence>
<accession>A0A812N2A8</accession>
<organism evidence="2 3">
    <name type="scientific">Symbiodinium necroappetens</name>
    <dbReference type="NCBI Taxonomy" id="1628268"/>
    <lineage>
        <taxon>Eukaryota</taxon>
        <taxon>Sar</taxon>
        <taxon>Alveolata</taxon>
        <taxon>Dinophyceae</taxon>
        <taxon>Suessiales</taxon>
        <taxon>Symbiodiniaceae</taxon>
        <taxon>Symbiodinium</taxon>
    </lineage>
</organism>
<evidence type="ECO:0000313" key="2">
    <source>
        <dbReference type="EMBL" id="CAE7273271.1"/>
    </source>
</evidence>
<keyword evidence="3" id="KW-1185">Reference proteome</keyword>
<feature type="compositionally biased region" description="Basic and acidic residues" evidence="1">
    <location>
        <begin position="251"/>
        <end position="261"/>
    </location>
</feature>
<evidence type="ECO:0000256" key="1">
    <source>
        <dbReference type="SAM" id="MobiDB-lite"/>
    </source>
</evidence>
<reference evidence="2" key="1">
    <citation type="submission" date="2021-02" db="EMBL/GenBank/DDBJ databases">
        <authorList>
            <person name="Dougan E. K."/>
            <person name="Rhodes N."/>
            <person name="Thang M."/>
            <person name="Chan C."/>
        </authorList>
    </citation>
    <scope>NUCLEOTIDE SEQUENCE</scope>
</reference>
<dbReference type="OrthoDB" id="413212at2759"/>
<protein>
    <recommendedName>
        <fullName evidence="4">PH domain-containing protein</fullName>
    </recommendedName>
</protein>
<comment type="caution">
    <text evidence="2">The sequence shown here is derived from an EMBL/GenBank/DDBJ whole genome shotgun (WGS) entry which is preliminary data.</text>
</comment>
<proteinExistence type="predicted"/>
<dbReference type="Proteomes" id="UP000601435">
    <property type="component" value="Unassembled WGS sequence"/>
</dbReference>
<evidence type="ECO:0000313" key="3">
    <source>
        <dbReference type="Proteomes" id="UP000601435"/>
    </source>
</evidence>
<dbReference type="AlphaFoldDB" id="A0A812N2A8"/>
<dbReference type="EMBL" id="CAJNJA010011475">
    <property type="protein sequence ID" value="CAE7273271.1"/>
    <property type="molecule type" value="Genomic_DNA"/>
</dbReference>
<sequence length="302" mass="33384">MFSLYVNGFAFSTLDGREASVSLSPFSLIRNCRFQSGECSRLKSFKVSLQEPDPCCYFAVRSTEEREAEEERSEWVLGLSHTILLIIDSLLPVAELSCDPVPGCPQTQRRLLAGYLIHRDDAEAVSVVYCELQAPLGPRASLVMYENELCKGSMMEIAIFETSVCCDVVGINCSCFVVEGHHFACQSSSERKLWLRALSNLKVKLQNKAPEPSAEELLHFRSAIRENIVTLEATQEPRIARTPLLKSLEKPSRTLHSRDKLQAGCNGDEDIPEATGDDELSQAKAGYGNGPNSNGRSHPVSL</sequence>
<feature type="region of interest" description="Disordered" evidence="1">
    <location>
        <begin position="251"/>
        <end position="302"/>
    </location>
</feature>